<feature type="compositionally biased region" description="Low complexity" evidence="2">
    <location>
        <begin position="803"/>
        <end position="812"/>
    </location>
</feature>
<dbReference type="SMART" id="SM00490">
    <property type="entry name" value="HELICc"/>
    <property type="match status" value="1"/>
</dbReference>
<feature type="region of interest" description="Disordered" evidence="2">
    <location>
        <begin position="283"/>
        <end position="358"/>
    </location>
</feature>
<dbReference type="PANTHER" id="PTHR45629">
    <property type="entry name" value="SNF2/RAD54 FAMILY MEMBER"/>
    <property type="match status" value="1"/>
</dbReference>
<keyword evidence="5" id="KW-1185">Reference proteome</keyword>
<evidence type="ECO:0000313" key="4">
    <source>
        <dbReference type="EMBL" id="KAK7253879.1"/>
    </source>
</evidence>
<dbReference type="InterPro" id="IPR027417">
    <property type="entry name" value="P-loop_NTPase"/>
</dbReference>
<evidence type="ECO:0000256" key="1">
    <source>
        <dbReference type="ARBA" id="ARBA00022801"/>
    </source>
</evidence>
<dbReference type="PANTHER" id="PTHR45629:SF7">
    <property type="entry name" value="DNA EXCISION REPAIR PROTEIN ERCC-6-RELATED"/>
    <property type="match status" value="1"/>
</dbReference>
<sequence length="970" mass="101114">MPPARPTTMDDSYDRKRYAHLDNKTMDNSYSHLRAAGASANTNPPLRANAPQTPLRRNRHVDEGAVLAEMSTAAPPFPHKALDAAVVAHCGRDRLGSGAAWADHCAFRGVDISPVVRADEGAADEKHRYYARYSAGLQNSADFFNASSRAWCTAPREASIRPNTRAATVFASNSRPGPVDEPIGVVEPLHVNFKADLEWVVLSGKFKVEAGPVNPVPGHPKVADTLVAGSWWAVWQSNLQPDFNLPSLRRARAGAAAPVASQSRQLRQLGDFLGSGPRGAAPVLAIDAAPRAPRKRARPPTPEAVEPAGRDAGSDATFRSAPGKFADLSPPADDDARPTRRAPRRPWPPEASLDRERDAVVDLTDSPLDTQTEAAVAAAEASLDRERGAAGGARFARKRGRCSRRRAGAIAPEAVVVVDLGGGLCCLRVGGVEKHASARGRSEHFKVASGYGLVGGWEAFSGGPRRARAARPRRAAPAAAGAAAAARPRKRGYYDGKAPLAAPAAAAVAAWASRPGAVAGGGASSSTRRSRTGSGTTSARASRSSWNARARAGAGGGPPPIRGAILADGMGLGKAAMALSARRAGRRRIAARTDALGAAGALRLLCCHPALWDRGEAAGDALEPSIVEAAAARCCPPRAASPAREYGAGAKVAFLRAALPALAARGERVVVASGYVSALRLVARLLRDLGLSYCRVGGSASDGARAVGAFAAGAAEAAAGRGEPPPPAVLLLSSRAGAGLNLPGACVLILLEPDWNPAVDDQTCARVWRPGQGRRTRVLRLAAAGTLEETVLARQAEKQALWRAPRATAVDAPDARRAPRTRRANGGAPTPAGARRRGAPATPTTTARRRSPTAAARRRRTAGAAAARRPPTTPARCALRGSSTTTATTATATTSAVDDDPAVVAARAVVSRVLFRATTPAPGWEAGRRGARRGRPAAIKPKRRARRQRAGAAPRVPRWKRCRRRKKAAA</sequence>
<dbReference type="PROSITE" id="PS51194">
    <property type="entry name" value="HELICASE_CTER"/>
    <property type="match status" value="1"/>
</dbReference>
<protein>
    <submittedName>
        <fullName evidence="4">DNA repair and recombination protein</fullName>
    </submittedName>
</protein>
<feature type="compositionally biased region" description="Low complexity" evidence="2">
    <location>
        <begin position="862"/>
        <end position="893"/>
    </location>
</feature>
<reference evidence="4 5" key="1">
    <citation type="submission" date="2024-03" db="EMBL/GenBank/DDBJ databases">
        <title>Aureococcus anophagefferens CCMP1851 and Kratosvirus quantuckense: Draft genome of a second virus-susceptible host strain in the model system.</title>
        <authorList>
            <person name="Chase E."/>
            <person name="Truchon A.R."/>
            <person name="Schepens W."/>
            <person name="Wilhelm S.W."/>
        </authorList>
    </citation>
    <scope>NUCLEOTIDE SEQUENCE [LARGE SCALE GENOMIC DNA]</scope>
    <source>
        <strain evidence="4 5">CCMP1851</strain>
    </source>
</reference>
<gene>
    <name evidence="4" type="primary">RAD54B</name>
    <name evidence="4" type="ORF">SO694_00002896</name>
</gene>
<feature type="compositionally biased region" description="Basic residues" evidence="2">
    <location>
        <begin position="957"/>
        <end position="970"/>
    </location>
</feature>
<evidence type="ECO:0000259" key="3">
    <source>
        <dbReference type="PROSITE" id="PS51194"/>
    </source>
</evidence>
<comment type="caution">
    <text evidence="4">The sequence shown here is derived from an EMBL/GenBank/DDBJ whole genome shotgun (WGS) entry which is preliminary data.</text>
</comment>
<dbReference type="EMBL" id="JBBJCI010000034">
    <property type="protein sequence ID" value="KAK7253879.1"/>
    <property type="molecule type" value="Genomic_DNA"/>
</dbReference>
<dbReference type="InterPro" id="IPR050496">
    <property type="entry name" value="SNF2_RAD54_helicase_repair"/>
</dbReference>
<feature type="region of interest" description="Disordered" evidence="2">
    <location>
        <begin position="802"/>
        <end position="893"/>
    </location>
</feature>
<dbReference type="CDD" id="cd18793">
    <property type="entry name" value="SF2_C_SNF"/>
    <property type="match status" value="1"/>
</dbReference>
<feature type="compositionally biased region" description="Low complexity" evidence="2">
    <location>
        <begin position="824"/>
        <end position="846"/>
    </location>
</feature>
<dbReference type="Gene3D" id="3.40.50.300">
    <property type="entry name" value="P-loop containing nucleotide triphosphate hydrolases"/>
    <property type="match status" value="1"/>
</dbReference>
<dbReference type="Pfam" id="PF00271">
    <property type="entry name" value="Helicase_C"/>
    <property type="match status" value="1"/>
</dbReference>
<dbReference type="Proteomes" id="UP001363151">
    <property type="component" value="Unassembled WGS sequence"/>
</dbReference>
<feature type="domain" description="Helicase C-terminal" evidence="3">
    <location>
        <begin position="654"/>
        <end position="816"/>
    </location>
</feature>
<feature type="region of interest" description="Disordered" evidence="2">
    <location>
        <begin position="922"/>
        <end position="970"/>
    </location>
</feature>
<evidence type="ECO:0000256" key="2">
    <source>
        <dbReference type="SAM" id="MobiDB-lite"/>
    </source>
</evidence>
<dbReference type="InterPro" id="IPR001650">
    <property type="entry name" value="Helicase_C-like"/>
</dbReference>
<dbReference type="InterPro" id="IPR049730">
    <property type="entry name" value="SNF2/RAD54-like_C"/>
</dbReference>
<keyword evidence="1" id="KW-0378">Hydrolase</keyword>
<organism evidence="4 5">
    <name type="scientific">Aureococcus anophagefferens</name>
    <name type="common">Harmful bloom alga</name>
    <dbReference type="NCBI Taxonomy" id="44056"/>
    <lineage>
        <taxon>Eukaryota</taxon>
        <taxon>Sar</taxon>
        <taxon>Stramenopiles</taxon>
        <taxon>Ochrophyta</taxon>
        <taxon>Pelagophyceae</taxon>
        <taxon>Pelagomonadales</taxon>
        <taxon>Pelagomonadaceae</taxon>
        <taxon>Aureococcus</taxon>
    </lineage>
</organism>
<feature type="compositionally biased region" description="Low complexity" evidence="2">
    <location>
        <begin position="524"/>
        <end position="552"/>
    </location>
</feature>
<dbReference type="SUPFAM" id="SSF52540">
    <property type="entry name" value="P-loop containing nucleoside triphosphate hydrolases"/>
    <property type="match status" value="1"/>
</dbReference>
<feature type="region of interest" description="Disordered" evidence="2">
    <location>
        <begin position="32"/>
        <end position="52"/>
    </location>
</feature>
<proteinExistence type="predicted"/>
<accession>A0ABR1GD07</accession>
<name>A0ABR1GD07_AURAN</name>
<feature type="compositionally biased region" description="Basic residues" evidence="2">
    <location>
        <begin position="929"/>
        <end position="949"/>
    </location>
</feature>
<feature type="compositionally biased region" description="Basic residues" evidence="2">
    <location>
        <begin position="847"/>
        <end position="861"/>
    </location>
</feature>
<evidence type="ECO:0000313" key="5">
    <source>
        <dbReference type="Proteomes" id="UP001363151"/>
    </source>
</evidence>
<feature type="region of interest" description="Disordered" evidence="2">
    <location>
        <begin position="517"/>
        <end position="560"/>
    </location>
</feature>